<comment type="caution">
    <text evidence="1">The sequence shown here is derived from an EMBL/GenBank/DDBJ whole genome shotgun (WGS) entry which is preliminary data.</text>
</comment>
<feature type="non-terminal residue" evidence="1">
    <location>
        <position position="1"/>
    </location>
</feature>
<proteinExistence type="predicted"/>
<dbReference type="AlphaFoldDB" id="X0YFZ0"/>
<accession>X0YFZ0</accession>
<protein>
    <submittedName>
        <fullName evidence="1">Uncharacterized protein</fullName>
    </submittedName>
</protein>
<name>X0YFZ0_9ZZZZ</name>
<gene>
    <name evidence="1" type="ORF">S01H1_78685</name>
</gene>
<organism evidence="1">
    <name type="scientific">marine sediment metagenome</name>
    <dbReference type="NCBI Taxonomy" id="412755"/>
    <lineage>
        <taxon>unclassified sequences</taxon>
        <taxon>metagenomes</taxon>
        <taxon>ecological metagenomes</taxon>
    </lineage>
</organism>
<evidence type="ECO:0000313" key="1">
    <source>
        <dbReference type="EMBL" id="GAG47528.1"/>
    </source>
</evidence>
<dbReference type="EMBL" id="BARS01052975">
    <property type="protein sequence ID" value="GAG47528.1"/>
    <property type="molecule type" value="Genomic_DNA"/>
</dbReference>
<reference evidence="1" key="1">
    <citation type="journal article" date="2014" name="Front. Microbiol.">
        <title>High frequency of phylogenetically diverse reductive dehalogenase-homologous genes in deep subseafloor sedimentary metagenomes.</title>
        <authorList>
            <person name="Kawai M."/>
            <person name="Futagami T."/>
            <person name="Toyoda A."/>
            <person name="Takaki Y."/>
            <person name="Nishi S."/>
            <person name="Hori S."/>
            <person name="Arai W."/>
            <person name="Tsubouchi T."/>
            <person name="Morono Y."/>
            <person name="Uchiyama I."/>
            <person name="Ito T."/>
            <person name="Fujiyama A."/>
            <person name="Inagaki F."/>
            <person name="Takami H."/>
        </authorList>
    </citation>
    <scope>NUCLEOTIDE SEQUENCE</scope>
    <source>
        <strain evidence="1">Expedition CK06-06</strain>
    </source>
</reference>
<sequence>PISAIRFNPLTTQDKSITVERIHHLLNLLENYRRQLNNRQVTLRTLEPAMNTIAEEKDQLSRVLDSMPNEDRLKDILNQTLITASLEVIKFNRGDYITS</sequence>